<sequence>MNLSDWIGAIGVAITLLAYFFMSFKWMSPHGKTFFFLNTLGAALTCYASLLISYWPFVVLEGTWAIISAVGWMKAGKEVSVKT</sequence>
<keyword evidence="1" id="KW-0812">Transmembrane</keyword>
<keyword evidence="1" id="KW-1133">Transmembrane helix</keyword>
<dbReference type="Pfam" id="PF26604">
    <property type="entry name" value="CBU_0592"/>
    <property type="match status" value="1"/>
</dbReference>
<keyword evidence="4" id="KW-1185">Reference proteome</keyword>
<evidence type="ECO:0000259" key="2">
    <source>
        <dbReference type="Pfam" id="PF26604"/>
    </source>
</evidence>
<evidence type="ECO:0000313" key="4">
    <source>
        <dbReference type="Proteomes" id="UP000184048"/>
    </source>
</evidence>
<name>A0A1M5C7T4_9BACT</name>
<dbReference type="InterPro" id="IPR058058">
    <property type="entry name" value="CBU_0592-like"/>
</dbReference>
<dbReference type="RefSeq" id="WP_072835968.1">
    <property type="nucleotide sequence ID" value="NZ_FQUU01000012.1"/>
</dbReference>
<protein>
    <recommendedName>
        <fullName evidence="2">CBU-0592-like domain-containing protein</fullName>
    </recommendedName>
</protein>
<dbReference type="EMBL" id="FQUU01000012">
    <property type="protein sequence ID" value="SHF50781.1"/>
    <property type="molecule type" value="Genomic_DNA"/>
</dbReference>
<organism evidence="3 4">
    <name type="scientific">Flavisolibacter ginsengisoli DSM 18119</name>
    <dbReference type="NCBI Taxonomy" id="1121884"/>
    <lineage>
        <taxon>Bacteria</taxon>
        <taxon>Pseudomonadati</taxon>
        <taxon>Bacteroidota</taxon>
        <taxon>Chitinophagia</taxon>
        <taxon>Chitinophagales</taxon>
        <taxon>Chitinophagaceae</taxon>
        <taxon>Flavisolibacter</taxon>
    </lineage>
</organism>
<reference evidence="3 4" key="1">
    <citation type="submission" date="2016-11" db="EMBL/GenBank/DDBJ databases">
        <authorList>
            <person name="Jaros S."/>
            <person name="Januszkiewicz K."/>
            <person name="Wedrychowicz H."/>
        </authorList>
    </citation>
    <scope>NUCLEOTIDE SEQUENCE [LARGE SCALE GENOMIC DNA]</scope>
    <source>
        <strain evidence="3 4">DSM 18119</strain>
    </source>
</reference>
<feature type="transmembrane region" description="Helical" evidence="1">
    <location>
        <begin position="6"/>
        <end position="22"/>
    </location>
</feature>
<dbReference type="NCBIfam" id="NF047864">
    <property type="entry name" value="CBU_0592_membra"/>
    <property type="match status" value="1"/>
</dbReference>
<dbReference type="STRING" id="1121884.SAMN02745131_02804"/>
<dbReference type="AlphaFoldDB" id="A0A1M5C7T4"/>
<proteinExistence type="predicted"/>
<evidence type="ECO:0000313" key="3">
    <source>
        <dbReference type="EMBL" id="SHF50781.1"/>
    </source>
</evidence>
<feature type="transmembrane region" description="Helical" evidence="1">
    <location>
        <begin position="34"/>
        <end position="55"/>
    </location>
</feature>
<feature type="domain" description="CBU-0592-like" evidence="2">
    <location>
        <begin position="5"/>
        <end position="75"/>
    </location>
</feature>
<gene>
    <name evidence="3" type="ORF">SAMN02745131_02804</name>
</gene>
<dbReference type="Proteomes" id="UP000184048">
    <property type="component" value="Unassembled WGS sequence"/>
</dbReference>
<accession>A0A1M5C7T4</accession>
<evidence type="ECO:0000256" key="1">
    <source>
        <dbReference type="SAM" id="Phobius"/>
    </source>
</evidence>
<keyword evidence="1" id="KW-0472">Membrane</keyword>